<reference evidence="1" key="1">
    <citation type="submission" date="2014-11" db="EMBL/GenBank/DDBJ databases">
        <authorList>
            <person name="Amaro Gonzalez C."/>
        </authorList>
    </citation>
    <scope>NUCLEOTIDE SEQUENCE</scope>
</reference>
<evidence type="ECO:0000313" key="1">
    <source>
        <dbReference type="EMBL" id="JAH64126.1"/>
    </source>
</evidence>
<proteinExistence type="predicted"/>
<protein>
    <submittedName>
        <fullName evidence="1">Uncharacterized protein</fullName>
    </submittedName>
</protein>
<accession>A0A0E9UE98</accession>
<reference evidence="1" key="2">
    <citation type="journal article" date="2015" name="Fish Shellfish Immunol.">
        <title>Early steps in the European eel (Anguilla anguilla)-Vibrio vulnificus interaction in the gills: Role of the RtxA13 toxin.</title>
        <authorList>
            <person name="Callol A."/>
            <person name="Pajuelo D."/>
            <person name="Ebbesson L."/>
            <person name="Teles M."/>
            <person name="MacKenzie S."/>
            <person name="Amaro C."/>
        </authorList>
    </citation>
    <scope>NUCLEOTIDE SEQUENCE</scope>
</reference>
<dbReference type="AlphaFoldDB" id="A0A0E9UE98"/>
<dbReference type="EMBL" id="GBXM01044451">
    <property type="protein sequence ID" value="JAH64126.1"/>
    <property type="molecule type" value="Transcribed_RNA"/>
</dbReference>
<sequence length="24" mass="2798">MKLLAQNGSRVITQVCTSLYWWLS</sequence>
<organism evidence="1">
    <name type="scientific">Anguilla anguilla</name>
    <name type="common">European freshwater eel</name>
    <name type="synonym">Muraena anguilla</name>
    <dbReference type="NCBI Taxonomy" id="7936"/>
    <lineage>
        <taxon>Eukaryota</taxon>
        <taxon>Metazoa</taxon>
        <taxon>Chordata</taxon>
        <taxon>Craniata</taxon>
        <taxon>Vertebrata</taxon>
        <taxon>Euteleostomi</taxon>
        <taxon>Actinopterygii</taxon>
        <taxon>Neopterygii</taxon>
        <taxon>Teleostei</taxon>
        <taxon>Anguilliformes</taxon>
        <taxon>Anguillidae</taxon>
        <taxon>Anguilla</taxon>
    </lineage>
</organism>
<name>A0A0E9UE98_ANGAN</name>